<protein>
    <submittedName>
        <fullName evidence="9">Polysaccharide biosynthesis protein</fullName>
    </submittedName>
    <submittedName>
        <fullName evidence="8">Polysaccharide biosynthesis tyrosine autokinase</fullName>
        <ecNumber evidence="8">2.7.10.2</ecNumber>
    </submittedName>
</protein>
<feature type="domain" description="AAA" evidence="7">
    <location>
        <begin position="86"/>
        <end position="227"/>
    </location>
</feature>
<organism evidence="9 10">
    <name type="scientific">Oceanidesulfovibrio marinus</name>
    <dbReference type="NCBI Taxonomy" id="370038"/>
    <lineage>
        <taxon>Bacteria</taxon>
        <taxon>Pseudomonadati</taxon>
        <taxon>Thermodesulfobacteriota</taxon>
        <taxon>Desulfovibrionia</taxon>
        <taxon>Desulfovibrionales</taxon>
        <taxon>Desulfovibrionaceae</taxon>
        <taxon>Oceanidesulfovibrio</taxon>
    </lineage>
</organism>
<gene>
    <name evidence="9" type="ORF">DQK91_12435</name>
    <name evidence="8" type="ORF">E8L03_03035</name>
</gene>
<dbReference type="EMBL" id="CP039543">
    <property type="protein sequence ID" value="QJT07963.1"/>
    <property type="molecule type" value="Genomic_DNA"/>
</dbReference>
<dbReference type="InterPro" id="IPR027417">
    <property type="entry name" value="P-loop_NTPase"/>
</dbReference>
<dbReference type="GO" id="GO:0005524">
    <property type="term" value="F:ATP binding"/>
    <property type="evidence" value="ECO:0007669"/>
    <property type="project" value="UniProtKB-KW"/>
</dbReference>
<accession>A0A6M4XJ81</accession>
<proteinExistence type="predicted"/>
<dbReference type="InterPro" id="IPR050445">
    <property type="entry name" value="Bact_polysacc_biosynth/exp"/>
</dbReference>
<keyword evidence="11" id="KW-1185">Reference proteome</keyword>
<evidence type="ECO:0000256" key="2">
    <source>
        <dbReference type="ARBA" id="ARBA00022741"/>
    </source>
</evidence>
<dbReference type="GO" id="GO:0004715">
    <property type="term" value="F:non-membrane spanning protein tyrosine kinase activity"/>
    <property type="evidence" value="ECO:0007669"/>
    <property type="project" value="UniProtKB-EC"/>
</dbReference>
<evidence type="ECO:0000313" key="9">
    <source>
        <dbReference type="EMBL" id="TVM33461.1"/>
    </source>
</evidence>
<evidence type="ECO:0000256" key="6">
    <source>
        <dbReference type="SAM" id="MobiDB-lite"/>
    </source>
</evidence>
<dbReference type="SUPFAM" id="SSF52540">
    <property type="entry name" value="P-loop containing nucleoside triphosphate hydrolases"/>
    <property type="match status" value="1"/>
</dbReference>
<keyword evidence="4" id="KW-0067">ATP-binding</keyword>
<keyword evidence="5" id="KW-0829">Tyrosine-protein kinase</keyword>
<feature type="region of interest" description="Disordered" evidence="6">
    <location>
        <begin position="11"/>
        <end position="35"/>
    </location>
</feature>
<dbReference type="InterPro" id="IPR005702">
    <property type="entry name" value="Wzc-like_C"/>
</dbReference>
<dbReference type="NCBIfam" id="TIGR01007">
    <property type="entry name" value="eps_fam"/>
    <property type="match status" value="1"/>
</dbReference>
<evidence type="ECO:0000313" key="11">
    <source>
        <dbReference type="Proteomes" id="UP000503251"/>
    </source>
</evidence>
<dbReference type="RefSeq" id="WP_144305683.1">
    <property type="nucleotide sequence ID" value="NZ_CP039543.1"/>
</dbReference>
<dbReference type="EC" id="2.7.10.2" evidence="8"/>
<evidence type="ECO:0000259" key="7">
    <source>
        <dbReference type="Pfam" id="PF13614"/>
    </source>
</evidence>
<evidence type="ECO:0000313" key="10">
    <source>
        <dbReference type="Proteomes" id="UP000434052"/>
    </source>
</evidence>
<evidence type="ECO:0000256" key="4">
    <source>
        <dbReference type="ARBA" id="ARBA00022840"/>
    </source>
</evidence>
<name>A0A6M4XJ81_9BACT</name>
<keyword evidence="2" id="KW-0547">Nucleotide-binding</keyword>
<dbReference type="InterPro" id="IPR025669">
    <property type="entry name" value="AAA_dom"/>
</dbReference>
<dbReference type="PANTHER" id="PTHR32309">
    <property type="entry name" value="TYROSINE-PROTEIN KINASE"/>
    <property type="match status" value="1"/>
</dbReference>
<dbReference type="CDD" id="cd05387">
    <property type="entry name" value="BY-kinase"/>
    <property type="match status" value="1"/>
</dbReference>
<dbReference type="PANTHER" id="PTHR32309:SF31">
    <property type="entry name" value="CAPSULAR EXOPOLYSACCHARIDE FAMILY"/>
    <property type="match status" value="1"/>
</dbReference>
<dbReference type="NCBIfam" id="TIGR03018">
    <property type="entry name" value="pepcterm_TyrKin"/>
    <property type="match status" value="1"/>
</dbReference>
<dbReference type="AlphaFoldDB" id="A0A6M4XJ81"/>
<evidence type="ECO:0000256" key="5">
    <source>
        <dbReference type="ARBA" id="ARBA00023137"/>
    </source>
</evidence>
<reference evidence="9 10" key="1">
    <citation type="submission" date="2018-06" db="EMBL/GenBank/DDBJ databases">
        <title>Complete genome of Desulfovibrio marinus P48SEP.</title>
        <authorList>
            <person name="Crispim J.S."/>
            <person name="Vidigal P.M.P."/>
            <person name="Silva L.C.F."/>
            <person name="Araujo L.C."/>
            <person name="Laguardia C.N."/>
            <person name="Dias R.S."/>
            <person name="Sousa M.P."/>
            <person name="Paula S.O."/>
            <person name="Silva C."/>
        </authorList>
    </citation>
    <scope>NUCLEOTIDE SEQUENCE [LARGE SCALE GENOMIC DNA]</scope>
    <source>
        <strain evidence="9 10">P48SEP</strain>
    </source>
</reference>
<dbReference type="Proteomes" id="UP000434052">
    <property type="component" value="Unassembled WGS sequence"/>
</dbReference>
<dbReference type="Gene3D" id="3.40.50.300">
    <property type="entry name" value="P-loop containing nucleotide triphosphate hydrolases"/>
    <property type="match status" value="1"/>
</dbReference>
<feature type="compositionally biased region" description="Basic and acidic residues" evidence="6">
    <location>
        <begin position="25"/>
        <end position="34"/>
    </location>
</feature>
<dbReference type="EMBL" id="QMIF01000007">
    <property type="protein sequence ID" value="TVM33461.1"/>
    <property type="molecule type" value="Genomic_DNA"/>
</dbReference>
<keyword evidence="3" id="KW-0418">Kinase</keyword>
<sequence>MSRIEESIAKALKMRNGTTPPPARPEVEPAEDRRRKTFAPQTTPLQVRSELIVMAQQPHSPIAEEYRKLKEAIIKQTRRDNEFRNTIMVTSALAGEGKTLTAINLAMSLAQEYDNTVLLVDGDLRRPSIGGHFDLDVKTGLAQCLTGEADIGDVLVRTGHGKLAVLPSGPPSYNALELFSSRWMADLVLELKHRYDDRYIIFDTPPVLPFAEARLLSKLVDSVLLVVREGVPTPDHIADTLQALGGATILGAVYNDSKTAPAESYGYAYGKSAKESRV</sequence>
<dbReference type="Proteomes" id="UP000503251">
    <property type="component" value="Chromosome"/>
</dbReference>
<keyword evidence="1 8" id="KW-0808">Transferase</keyword>
<evidence type="ECO:0000256" key="3">
    <source>
        <dbReference type="ARBA" id="ARBA00022777"/>
    </source>
</evidence>
<evidence type="ECO:0000313" key="8">
    <source>
        <dbReference type="EMBL" id="QJT07963.1"/>
    </source>
</evidence>
<reference evidence="8 11" key="2">
    <citation type="submission" date="2019-04" db="EMBL/GenBank/DDBJ databases">
        <title>Isolation and culture of sulfate reducing bacteria from the cold seep of the South China Sea.</title>
        <authorList>
            <person name="Sun C."/>
            <person name="Liu R."/>
        </authorList>
    </citation>
    <scope>NUCLEOTIDE SEQUENCE [LARGE SCALE GENOMIC DNA]</scope>
    <source>
        <strain evidence="8 11">CS1</strain>
    </source>
</reference>
<evidence type="ECO:0000256" key="1">
    <source>
        <dbReference type="ARBA" id="ARBA00022679"/>
    </source>
</evidence>
<dbReference type="Pfam" id="PF13614">
    <property type="entry name" value="AAA_31"/>
    <property type="match status" value="1"/>
</dbReference>
<dbReference type="OrthoDB" id="9812433at2"/>